<dbReference type="KEGG" id="amon:H9L24_03960"/>
<name>A0A7H0HHR7_9BURK</name>
<protein>
    <submittedName>
        <fullName evidence="2">Uncharacterized protein</fullName>
    </submittedName>
</protein>
<organism evidence="2 3">
    <name type="scientific">Paenacidovorax monticola</name>
    <dbReference type="NCBI Taxonomy" id="1926868"/>
    <lineage>
        <taxon>Bacteria</taxon>
        <taxon>Pseudomonadati</taxon>
        <taxon>Pseudomonadota</taxon>
        <taxon>Betaproteobacteria</taxon>
        <taxon>Burkholderiales</taxon>
        <taxon>Comamonadaceae</taxon>
        <taxon>Paenacidovorax</taxon>
    </lineage>
</organism>
<keyword evidence="3" id="KW-1185">Reference proteome</keyword>
<reference evidence="2 3" key="1">
    <citation type="submission" date="2020-08" db="EMBL/GenBank/DDBJ databases">
        <title>Genome sequence of Acidovorax monticola KACC 19171T.</title>
        <authorList>
            <person name="Hyun D.-W."/>
            <person name="Bae J.-W."/>
        </authorList>
    </citation>
    <scope>NUCLEOTIDE SEQUENCE [LARGE SCALE GENOMIC DNA]</scope>
    <source>
        <strain evidence="2 3">KACC 19171</strain>
    </source>
</reference>
<accession>A0A7H0HHR7</accession>
<feature type="compositionally biased region" description="Low complexity" evidence="1">
    <location>
        <begin position="27"/>
        <end position="37"/>
    </location>
</feature>
<feature type="region of interest" description="Disordered" evidence="1">
    <location>
        <begin position="27"/>
        <end position="58"/>
    </location>
</feature>
<dbReference type="AlphaFoldDB" id="A0A7H0HHR7"/>
<evidence type="ECO:0000256" key="1">
    <source>
        <dbReference type="SAM" id="MobiDB-lite"/>
    </source>
</evidence>
<evidence type="ECO:0000313" key="3">
    <source>
        <dbReference type="Proteomes" id="UP000516057"/>
    </source>
</evidence>
<dbReference type="EMBL" id="CP060790">
    <property type="protein sequence ID" value="QNP60083.1"/>
    <property type="molecule type" value="Genomic_DNA"/>
</dbReference>
<dbReference type="RefSeq" id="WP_187737064.1">
    <property type="nucleotide sequence ID" value="NZ_CP060790.1"/>
</dbReference>
<gene>
    <name evidence="2" type="ORF">H9L24_03960</name>
</gene>
<dbReference type="Proteomes" id="UP000516057">
    <property type="component" value="Chromosome"/>
</dbReference>
<sequence>MGIALTLSTLSFPWHLLARWLQRAPGRRPASAPRSCANAGRPGFAAQQMPQPMHPHAGLPRQARVVRGPVRSSLHMPTRVVRVLDGSAPGGSGRLVIAGRMADVCAELDRLALRELRSS</sequence>
<evidence type="ECO:0000313" key="2">
    <source>
        <dbReference type="EMBL" id="QNP60083.1"/>
    </source>
</evidence>
<proteinExistence type="predicted"/>